<sequence length="41" mass="4880">MYRKISASKFGKEKQHFVSDPRENNETNNFDSSYYHAIRAL</sequence>
<evidence type="ECO:0000313" key="3">
    <source>
        <dbReference type="Proteomes" id="UP000789759"/>
    </source>
</evidence>
<reference evidence="2" key="1">
    <citation type="submission" date="2021-06" db="EMBL/GenBank/DDBJ databases">
        <authorList>
            <person name="Kallberg Y."/>
            <person name="Tangrot J."/>
            <person name="Rosling A."/>
        </authorList>
    </citation>
    <scope>NUCLEOTIDE SEQUENCE</scope>
    <source>
        <strain evidence="2">FL966</strain>
    </source>
</reference>
<name>A0A9N9CAM4_9GLOM</name>
<evidence type="ECO:0000313" key="2">
    <source>
        <dbReference type="EMBL" id="CAG8596545.1"/>
    </source>
</evidence>
<proteinExistence type="predicted"/>
<dbReference type="EMBL" id="CAJVQA010004337">
    <property type="protein sequence ID" value="CAG8596545.1"/>
    <property type="molecule type" value="Genomic_DNA"/>
</dbReference>
<feature type="compositionally biased region" description="Basic and acidic residues" evidence="1">
    <location>
        <begin position="10"/>
        <end position="25"/>
    </location>
</feature>
<comment type="caution">
    <text evidence="2">The sequence shown here is derived from an EMBL/GenBank/DDBJ whole genome shotgun (WGS) entry which is preliminary data.</text>
</comment>
<evidence type="ECO:0000256" key="1">
    <source>
        <dbReference type="SAM" id="MobiDB-lite"/>
    </source>
</evidence>
<accession>A0A9N9CAM4</accession>
<dbReference type="AlphaFoldDB" id="A0A9N9CAM4"/>
<gene>
    <name evidence="2" type="ORF">CPELLU_LOCUS6788</name>
</gene>
<feature type="region of interest" description="Disordered" evidence="1">
    <location>
        <begin position="1"/>
        <end position="29"/>
    </location>
</feature>
<dbReference type="Proteomes" id="UP000789759">
    <property type="component" value="Unassembled WGS sequence"/>
</dbReference>
<organism evidence="2 3">
    <name type="scientific">Cetraspora pellucida</name>
    <dbReference type="NCBI Taxonomy" id="1433469"/>
    <lineage>
        <taxon>Eukaryota</taxon>
        <taxon>Fungi</taxon>
        <taxon>Fungi incertae sedis</taxon>
        <taxon>Mucoromycota</taxon>
        <taxon>Glomeromycotina</taxon>
        <taxon>Glomeromycetes</taxon>
        <taxon>Diversisporales</taxon>
        <taxon>Gigasporaceae</taxon>
        <taxon>Cetraspora</taxon>
    </lineage>
</organism>
<keyword evidence="3" id="KW-1185">Reference proteome</keyword>
<protein>
    <submittedName>
        <fullName evidence="2">15643_t:CDS:1</fullName>
    </submittedName>
</protein>